<dbReference type="InterPro" id="IPR000884">
    <property type="entry name" value="TSP1_rpt"/>
</dbReference>
<gene>
    <name evidence="2" type="ORF">CHS0354_042420</name>
</gene>
<keyword evidence="1" id="KW-1015">Disulfide bond</keyword>
<name>A0AAE0W1U7_9BIVA</name>
<dbReference type="PROSITE" id="PS50092">
    <property type="entry name" value="TSP1"/>
    <property type="match status" value="1"/>
</dbReference>
<dbReference type="SUPFAM" id="SSF82895">
    <property type="entry name" value="TSP-1 type 1 repeat"/>
    <property type="match status" value="1"/>
</dbReference>
<dbReference type="Proteomes" id="UP001195483">
    <property type="component" value="Unassembled WGS sequence"/>
</dbReference>
<dbReference type="PANTHER" id="PTHR16311:SF3">
    <property type="entry name" value="THROMBOSPONDIN TYPE-1 DOMAIN-CONTAINING PROTEIN 1"/>
    <property type="match status" value="1"/>
</dbReference>
<dbReference type="FunFam" id="2.20.100.10:FF:000002">
    <property type="entry name" value="Unc-5 netrin receptor C"/>
    <property type="match status" value="1"/>
</dbReference>
<dbReference type="EMBL" id="JAEAOA010002354">
    <property type="protein sequence ID" value="KAK3598049.1"/>
    <property type="molecule type" value="Genomic_DNA"/>
</dbReference>
<evidence type="ECO:0000313" key="2">
    <source>
        <dbReference type="EMBL" id="KAK3598049.1"/>
    </source>
</evidence>
<dbReference type="InterPro" id="IPR036383">
    <property type="entry name" value="TSP1_rpt_sf"/>
</dbReference>
<evidence type="ECO:0000256" key="1">
    <source>
        <dbReference type="ARBA" id="ARBA00023157"/>
    </source>
</evidence>
<dbReference type="Pfam" id="PF00090">
    <property type="entry name" value="TSP_1"/>
    <property type="match status" value="1"/>
</dbReference>
<reference evidence="2" key="1">
    <citation type="journal article" date="2021" name="Genome Biol. Evol.">
        <title>A High-Quality Reference Genome for a Parasitic Bivalve with Doubly Uniparental Inheritance (Bivalvia: Unionida).</title>
        <authorList>
            <person name="Smith C.H."/>
        </authorList>
    </citation>
    <scope>NUCLEOTIDE SEQUENCE</scope>
    <source>
        <strain evidence="2">CHS0354</strain>
    </source>
</reference>
<comment type="caution">
    <text evidence="2">The sequence shown here is derived from an EMBL/GenBank/DDBJ whole genome shotgun (WGS) entry which is preliminary data.</text>
</comment>
<evidence type="ECO:0000313" key="3">
    <source>
        <dbReference type="Proteomes" id="UP001195483"/>
    </source>
</evidence>
<accession>A0AAE0W1U7</accession>
<dbReference type="SMART" id="SM00209">
    <property type="entry name" value="TSP1"/>
    <property type="match status" value="1"/>
</dbReference>
<dbReference type="InterPro" id="IPR038877">
    <property type="entry name" value="THSD1"/>
</dbReference>
<keyword evidence="3" id="KW-1185">Reference proteome</keyword>
<dbReference type="PRINTS" id="PR01705">
    <property type="entry name" value="TSP1REPEAT"/>
</dbReference>
<dbReference type="Gene3D" id="2.20.100.10">
    <property type="entry name" value="Thrombospondin type-1 (TSP1) repeat"/>
    <property type="match status" value="1"/>
</dbReference>
<dbReference type="AlphaFoldDB" id="A0AAE0W1U7"/>
<reference evidence="2" key="2">
    <citation type="journal article" date="2021" name="Genome Biol. Evol.">
        <title>Developing a high-quality reference genome for a parasitic bivalve with doubly uniparental inheritance (Bivalvia: Unionida).</title>
        <authorList>
            <person name="Smith C.H."/>
        </authorList>
    </citation>
    <scope>NUCLEOTIDE SEQUENCE</scope>
    <source>
        <strain evidence="2">CHS0354</strain>
        <tissue evidence="2">Mantle</tissue>
    </source>
</reference>
<dbReference type="GO" id="GO:0071944">
    <property type="term" value="C:cell periphery"/>
    <property type="evidence" value="ECO:0007669"/>
    <property type="project" value="TreeGrafter"/>
</dbReference>
<sequence>MFTCEFRPYFQKCAAFGSKRAALNATVLEEMKQKDTFTAVPDMQWDDYNKDSLMCAECCTNELCNAQGCGEAGYPADSGPICYNCAQERHPDACNQIKMCDRDEACYLSYNVVATDLVYKSECTPKQSCQGTLGIVGRRQENIEMIRDKRVTLCHKCCYDNLCNLDNCTSSTYINVISNPPMTTDSVTIAPVFSHSVDGQWSAWTAWGICSQTCGIGGITGRQRTCNNPAPSAGGKDCVGGHFETHNCSGSQEPQVIQSAQNFTKPIGSHIVIPCLVSSGIAPAQATQIIWIAPQVGFASGLLYRLEGRGTLPGHYIFYRARQRSSMISMTLRTSQS</sequence>
<organism evidence="2 3">
    <name type="scientific">Potamilus streckersoni</name>
    <dbReference type="NCBI Taxonomy" id="2493646"/>
    <lineage>
        <taxon>Eukaryota</taxon>
        <taxon>Metazoa</taxon>
        <taxon>Spiralia</taxon>
        <taxon>Lophotrochozoa</taxon>
        <taxon>Mollusca</taxon>
        <taxon>Bivalvia</taxon>
        <taxon>Autobranchia</taxon>
        <taxon>Heteroconchia</taxon>
        <taxon>Palaeoheterodonta</taxon>
        <taxon>Unionida</taxon>
        <taxon>Unionoidea</taxon>
        <taxon>Unionidae</taxon>
        <taxon>Ambleminae</taxon>
        <taxon>Lampsilini</taxon>
        <taxon>Potamilus</taxon>
    </lineage>
</organism>
<dbReference type="PANTHER" id="PTHR16311">
    <property type="entry name" value="THROMBOSPONDIN TYPE I DOMAIN-CONTAINING 1"/>
    <property type="match status" value="1"/>
</dbReference>
<proteinExistence type="predicted"/>
<protein>
    <submittedName>
        <fullName evidence="2">Uncharacterized protein</fullName>
    </submittedName>
</protein>
<reference evidence="2" key="3">
    <citation type="submission" date="2023-05" db="EMBL/GenBank/DDBJ databases">
        <authorList>
            <person name="Smith C.H."/>
        </authorList>
    </citation>
    <scope>NUCLEOTIDE SEQUENCE</scope>
    <source>
        <strain evidence="2">CHS0354</strain>
        <tissue evidence="2">Mantle</tissue>
    </source>
</reference>